<evidence type="ECO:0008006" key="4">
    <source>
        <dbReference type="Google" id="ProtNLM"/>
    </source>
</evidence>
<feature type="transmembrane region" description="Helical" evidence="1">
    <location>
        <begin position="71"/>
        <end position="101"/>
    </location>
</feature>
<feature type="transmembrane region" description="Helical" evidence="1">
    <location>
        <begin position="122"/>
        <end position="140"/>
    </location>
</feature>
<dbReference type="RefSeq" id="WP_110609910.1">
    <property type="nucleotide sequence ID" value="NZ_PDOD01000002.1"/>
</dbReference>
<keyword evidence="1" id="KW-0812">Transmembrane</keyword>
<keyword evidence="1" id="KW-1133">Transmembrane helix</keyword>
<keyword evidence="1" id="KW-0472">Membrane</keyword>
<sequence>MKISKWLPRSLLKYRSLSTHQLRYEVRSNLIFICLLYGLIGFILTGVAYWLDMRMFIGEEVTSFFQVDYDLTQQIIGTLIAGIITLNAFTLNSILVVLTNFSGQFTPRMLSTFISDKRTQHCIGIFNLVFVFILFSFFIIDESVISVYFTFPILTILFMFGALATFVYFINHAVKWMQVPTIMQNMKMESTKHILTTLVEDLERYRTREPNSAEIEVNEEEGHKVRAKTSGFLQIVDYKRLIAYAKEEDLLMRFEKRVGEYVLEGTELITYWKRVGKEVDEDPIKRRIFIGMKKTEVQDIEFGVNKLKEIAIKSIGNNDPNSASNAIYQLGDLLLSISKITNFTPYLTDKDNTLRVIIKKESFEYYLNSTFSHLTIYANEDPVITNDILATLSLLVDVIGTEYHKDLWEFSLLVAKGYSAPFSLSYNEEKFYNSLQRISETTGNKQAYEDFVKSYSGRTIDS</sequence>
<feature type="transmembrane region" description="Helical" evidence="1">
    <location>
        <begin position="146"/>
        <end position="170"/>
    </location>
</feature>
<organism evidence="2 3">
    <name type="scientific">Salipaludibacillus keqinensis</name>
    <dbReference type="NCBI Taxonomy" id="2045207"/>
    <lineage>
        <taxon>Bacteria</taxon>
        <taxon>Bacillati</taxon>
        <taxon>Bacillota</taxon>
        <taxon>Bacilli</taxon>
        <taxon>Bacillales</taxon>
        <taxon>Bacillaceae</taxon>
    </lineage>
</organism>
<keyword evidence="3" id="KW-1185">Reference proteome</keyword>
<dbReference type="InterPro" id="IPR018723">
    <property type="entry name" value="DUF2254_membrane"/>
</dbReference>
<comment type="caution">
    <text evidence="2">The sequence shown here is derived from an EMBL/GenBank/DDBJ whole genome shotgun (WGS) entry which is preliminary data.</text>
</comment>
<gene>
    <name evidence="2" type="ORF">CR194_12130</name>
</gene>
<protein>
    <recommendedName>
        <fullName evidence="4">DUF2254 domain-containing protein</fullName>
    </recommendedName>
</protein>
<evidence type="ECO:0000256" key="1">
    <source>
        <dbReference type="SAM" id="Phobius"/>
    </source>
</evidence>
<proteinExistence type="predicted"/>
<dbReference type="Pfam" id="PF10011">
    <property type="entry name" value="DUF2254"/>
    <property type="match status" value="1"/>
</dbReference>
<reference evidence="2 3" key="1">
    <citation type="submission" date="2017-10" db="EMBL/GenBank/DDBJ databases">
        <title>Bacillus sp. nov., a halophilic bacterium isolated from a Keqin Lake.</title>
        <authorList>
            <person name="Wang H."/>
        </authorList>
    </citation>
    <scope>NUCLEOTIDE SEQUENCE [LARGE SCALE GENOMIC DNA]</scope>
    <source>
        <strain evidence="2 3">KQ-12</strain>
    </source>
</reference>
<feature type="transmembrane region" description="Helical" evidence="1">
    <location>
        <begin position="30"/>
        <end position="51"/>
    </location>
</feature>
<accession>A0A323TGI2</accession>
<dbReference type="OrthoDB" id="2955631at2"/>
<dbReference type="EMBL" id="PDOD01000002">
    <property type="protein sequence ID" value="PYZ93879.1"/>
    <property type="molecule type" value="Genomic_DNA"/>
</dbReference>
<name>A0A323TGI2_9BACI</name>
<evidence type="ECO:0000313" key="2">
    <source>
        <dbReference type="EMBL" id="PYZ93879.1"/>
    </source>
</evidence>
<evidence type="ECO:0000313" key="3">
    <source>
        <dbReference type="Proteomes" id="UP000248214"/>
    </source>
</evidence>
<dbReference type="Proteomes" id="UP000248214">
    <property type="component" value="Unassembled WGS sequence"/>
</dbReference>
<dbReference type="AlphaFoldDB" id="A0A323TGI2"/>